<evidence type="ECO:0000313" key="2">
    <source>
        <dbReference type="Proteomes" id="UP001283361"/>
    </source>
</evidence>
<gene>
    <name evidence="1" type="ORF">RRG08_028009</name>
</gene>
<keyword evidence="2" id="KW-1185">Reference proteome</keyword>
<sequence length="292" mass="32447">MNRDYEKSAHAIISQVYRKGAGEEDLCEQAYATGDNNNSLAEEDAVTTKGHSLLRQKCSQKVQSLFMLFTANSGYITWRFGHVRITEAEEGRIVAGLDASGAGRARASGPGDLVPLGESSSHLAGSRQVSQSTSFVADHLAPFFHYGHACVENSTLGQMERKSEEMWDQVTGGEWRKTCDGETRRAVLPSVWVSSISRASPVRLVSSWRPARAREWCRPGEGIKYDEKHGSTKGRQEGVRRGDLVEKSQGFSHGLKDETNEVLVMTRQSDTGVRWSHMRYPVEEKIAVLLWS</sequence>
<protein>
    <submittedName>
        <fullName evidence="1">Uncharacterized protein</fullName>
    </submittedName>
</protein>
<dbReference type="EMBL" id="JAWDGP010000188">
    <property type="protein sequence ID" value="KAK3803088.1"/>
    <property type="molecule type" value="Genomic_DNA"/>
</dbReference>
<organism evidence="1 2">
    <name type="scientific">Elysia crispata</name>
    <name type="common">lettuce slug</name>
    <dbReference type="NCBI Taxonomy" id="231223"/>
    <lineage>
        <taxon>Eukaryota</taxon>
        <taxon>Metazoa</taxon>
        <taxon>Spiralia</taxon>
        <taxon>Lophotrochozoa</taxon>
        <taxon>Mollusca</taxon>
        <taxon>Gastropoda</taxon>
        <taxon>Heterobranchia</taxon>
        <taxon>Euthyneura</taxon>
        <taxon>Panpulmonata</taxon>
        <taxon>Sacoglossa</taxon>
        <taxon>Placobranchoidea</taxon>
        <taxon>Plakobranchidae</taxon>
        <taxon>Elysia</taxon>
    </lineage>
</organism>
<name>A0AAE1BBK2_9GAST</name>
<accession>A0AAE1BBK2</accession>
<dbReference type="Proteomes" id="UP001283361">
    <property type="component" value="Unassembled WGS sequence"/>
</dbReference>
<dbReference type="AlphaFoldDB" id="A0AAE1BBK2"/>
<reference evidence="1" key="1">
    <citation type="journal article" date="2023" name="G3 (Bethesda)">
        <title>A reference genome for the long-term kleptoplast-retaining sea slug Elysia crispata morphotype clarki.</title>
        <authorList>
            <person name="Eastman K.E."/>
            <person name="Pendleton A.L."/>
            <person name="Shaikh M.A."/>
            <person name="Suttiyut T."/>
            <person name="Ogas R."/>
            <person name="Tomko P."/>
            <person name="Gavelis G."/>
            <person name="Widhalm J.R."/>
            <person name="Wisecaver J.H."/>
        </authorList>
    </citation>
    <scope>NUCLEOTIDE SEQUENCE</scope>
    <source>
        <strain evidence="1">ECLA1</strain>
    </source>
</reference>
<comment type="caution">
    <text evidence="1">The sequence shown here is derived from an EMBL/GenBank/DDBJ whole genome shotgun (WGS) entry which is preliminary data.</text>
</comment>
<evidence type="ECO:0000313" key="1">
    <source>
        <dbReference type="EMBL" id="KAK3803088.1"/>
    </source>
</evidence>
<proteinExistence type="predicted"/>